<accession>A0A1Z4JI58</accession>
<dbReference type="InterPro" id="IPR050228">
    <property type="entry name" value="Carboxylesterase_BioH"/>
</dbReference>
<dbReference type="InterPro" id="IPR029058">
    <property type="entry name" value="AB_hydrolase_fold"/>
</dbReference>
<name>A0A1Z4JI58_LEPBY</name>
<dbReference type="EMBL" id="AP018203">
    <property type="protein sequence ID" value="BAY56353.1"/>
    <property type="molecule type" value="Genomic_DNA"/>
</dbReference>
<keyword evidence="2" id="KW-1185">Reference proteome</keyword>
<sequence>MNIAAETIPTLEQINQTKSAIDAHIASLNQHPDRREGAMPYYLFHEPGRPIRGTVMIFHGFSARPHQMWRLADYLFQNGFNVYQPSIAGHALMYPDRNWAQVDLKPEYAEPLKDKVQKDPVLQTFLQNFAHNPTATRPGFMQQMGLIARLLLIEPQLLDIVKSLESNNDPDFDRYFTSSHLRYLTEAQARFAELDAMPGAIFTVGLSVGGAVALGLAASRPERVRGVVAYAPLLKIYGEQRRRYVNLAGPLDISELGWDEKLRFPVGCLTAADRFGSQVVMSDESVRSLSNIPTFLVLTENEDAADIETSQDFYQRIGGEGEGHRFFLYPSEDLVPHPMVDPTEVSQNMSNRFWQSLYQETFRFLTTGRANMTNLGRIEQDPGLPIVPGV</sequence>
<dbReference type="Proteomes" id="UP000217895">
    <property type="component" value="Chromosome"/>
</dbReference>
<dbReference type="PANTHER" id="PTHR43194:SF2">
    <property type="entry name" value="PEROXISOMAL MEMBRANE PROTEIN LPX1"/>
    <property type="match status" value="1"/>
</dbReference>
<dbReference type="SUPFAM" id="SSF53474">
    <property type="entry name" value="alpha/beta-Hydrolases"/>
    <property type="match status" value="1"/>
</dbReference>
<dbReference type="PANTHER" id="PTHR43194">
    <property type="entry name" value="HYDROLASE ALPHA/BETA FOLD FAMILY"/>
    <property type="match status" value="1"/>
</dbReference>
<organism evidence="1 2">
    <name type="scientific">Leptolyngbya boryana NIES-2135</name>
    <dbReference type="NCBI Taxonomy" id="1973484"/>
    <lineage>
        <taxon>Bacteria</taxon>
        <taxon>Bacillati</taxon>
        <taxon>Cyanobacteriota</taxon>
        <taxon>Cyanophyceae</taxon>
        <taxon>Leptolyngbyales</taxon>
        <taxon>Leptolyngbyaceae</taxon>
        <taxon>Leptolyngbya group</taxon>
        <taxon>Leptolyngbya</taxon>
    </lineage>
</organism>
<reference evidence="1 2" key="1">
    <citation type="submission" date="2017-06" db="EMBL/GenBank/DDBJ databases">
        <title>Genome sequencing of cyanobaciteial culture collection at National Institute for Environmental Studies (NIES).</title>
        <authorList>
            <person name="Hirose Y."/>
            <person name="Shimura Y."/>
            <person name="Fujisawa T."/>
            <person name="Nakamura Y."/>
            <person name="Kawachi M."/>
        </authorList>
    </citation>
    <scope>NUCLEOTIDE SEQUENCE [LARGE SCALE GENOMIC DNA]</scope>
    <source>
        <strain evidence="1 2">NIES-2135</strain>
    </source>
</reference>
<gene>
    <name evidence="1" type="ORF">NIES2135_31840</name>
</gene>
<dbReference type="Gene3D" id="3.40.50.1820">
    <property type="entry name" value="alpha/beta hydrolase"/>
    <property type="match status" value="2"/>
</dbReference>
<evidence type="ECO:0008006" key="3">
    <source>
        <dbReference type="Google" id="ProtNLM"/>
    </source>
</evidence>
<protein>
    <recommendedName>
        <fullName evidence="3">Serine aminopeptidase S33 domain-containing protein</fullName>
    </recommendedName>
</protein>
<evidence type="ECO:0000313" key="2">
    <source>
        <dbReference type="Proteomes" id="UP000217895"/>
    </source>
</evidence>
<dbReference type="AlphaFoldDB" id="A0A1Z4JI58"/>
<proteinExistence type="predicted"/>
<evidence type="ECO:0000313" key="1">
    <source>
        <dbReference type="EMBL" id="BAY56353.1"/>
    </source>
</evidence>